<keyword evidence="2" id="KW-0805">Transcription regulation</keyword>
<organism evidence="8 9">
    <name type="scientific">Phaeomoniella chlamydospora</name>
    <name type="common">Phaeoacremonium chlamydosporum</name>
    <dbReference type="NCBI Taxonomy" id="158046"/>
    <lineage>
        <taxon>Eukaryota</taxon>
        <taxon>Fungi</taxon>
        <taxon>Dikarya</taxon>
        <taxon>Ascomycota</taxon>
        <taxon>Pezizomycotina</taxon>
        <taxon>Eurotiomycetes</taxon>
        <taxon>Chaetothyriomycetidae</taxon>
        <taxon>Phaeomoniellales</taxon>
        <taxon>Phaeomoniellaceae</taxon>
        <taxon>Phaeomoniella</taxon>
    </lineage>
</organism>
<dbReference type="GO" id="GO:0016831">
    <property type="term" value="F:carboxy-lyase activity"/>
    <property type="evidence" value="ECO:0007669"/>
    <property type="project" value="TreeGrafter"/>
</dbReference>
<dbReference type="Pfam" id="PF00172">
    <property type="entry name" value="Zn_clus"/>
    <property type="match status" value="1"/>
</dbReference>
<feature type="compositionally biased region" description="Low complexity" evidence="6">
    <location>
        <begin position="608"/>
        <end position="621"/>
    </location>
</feature>
<dbReference type="SMART" id="SM00066">
    <property type="entry name" value="GAL4"/>
    <property type="match status" value="1"/>
</dbReference>
<dbReference type="GO" id="GO:0006351">
    <property type="term" value="P:DNA-templated transcription"/>
    <property type="evidence" value="ECO:0007669"/>
    <property type="project" value="InterPro"/>
</dbReference>
<dbReference type="PANTHER" id="PTHR43374:SF1">
    <property type="entry name" value="FLAVIN PRENYLTRANSFERASE PAD1, MITOCHONDRIAL"/>
    <property type="match status" value="1"/>
</dbReference>
<dbReference type="AlphaFoldDB" id="A0A0G2H4M7"/>
<keyword evidence="4" id="KW-0804">Transcription</keyword>
<dbReference type="Pfam" id="PF04082">
    <property type="entry name" value="Fungal_trans"/>
    <property type="match status" value="1"/>
</dbReference>
<dbReference type="PROSITE" id="PS00463">
    <property type="entry name" value="ZN2_CY6_FUNGAL_1"/>
    <property type="match status" value="1"/>
</dbReference>
<evidence type="ECO:0000256" key="3">
    <source>
        <dbReference type="ARBA" id="ARBA00023125"/>
    </source>
</evidence>
<dbReference type="InterPro" id="IPR007219">
    <property type="entry name" value="XnlR_reg_dom"/>
</dbReference>
<evidence type="ECO:0000256" key="1">
    <source>
        <dbReference type="ARBA" id="ARBA00022723"/>
    </source>
</evidence>
<dbReference type="GO" id="GO:0008270">
    <property type="term" value="F:zinc ion binding"/>
    <property type="evidence" value="ECO:0007669"/>
    <property type="project" value="InterPro"/>
</dbReference>
<evidence type="ECO:0000313" key="9">
    <source>
        <dbReference type="Proteomes" id="UP000053317"/>
    </source>
</evidence>
<dbReference type="GO" id="GO:0000981">
    <property type="term" value="F:DNA-binding transcription factor activity, RNA polymerase II-specific"/>
    <property type="evidence" value="ECO:0007669"/>
    <property type="project" value="InterPro"/>
</dbReference>
<accession>A0A0G2H4M7</accession>
<evidence type="ECO:0000256" key="6">
    <source>
        <dbReference type="SAM" id="MobiDB-lite"/>
    </source>
</evidence>
<dbReference type="CDD" id="cd00067">
    <property type="entry name" value="GAL4"/>
    <property type="match status" value="1"/>
</dbReference>
<feature type="compositionally biased region" description="Basic and acidic residues" evidence="6">
    <location>
        <begin position="149"/>
        <end position="158"/>
    </location>
</feature>
<comment type="caution">
    <text evidence="8">The sequence shown here is derived from an EMBL/GenBank/DDBJ whole genome shotgun (WGS) entry which is preliminary data.</text>
</comment>
<evidence type="ECO:0000256" key="4">
    <source>
        <dbReference type="ARBA" id="ARBA00023163"/>
    </source>
</evidence>
<evidence type="ECO:0000256" key="5">
    <source>
        <dbReference type="ARBA" id="ARBA00023242"/>
    </source>
</evidence>
<dbReference type="Gene3D" id="4.10.240.10">
    <property type="entry name" value="Zn(2)-C6 fungal-type DNA-binding domain"/>
    <property type="match status" value="1"/>
</dbReference>
<dbReference type="InterPro" id="IPR036864">
    <property type="entry name" value="Zn2-C6_fun-type_DNA-bd_sf"/>
</dbReference>
<dbReference type="InterPro" id="IPR001138">
    <property type="entry name" value="Zn2Cys6_DnaBD"/>
</dbReference>
<dbReference type="EMBL" id="LCWF01000065">
    <property type="protein sequence ID" value="KKY23705.1"/>
    <property type="molecule type" value="Genomic_DNA"/>
</dbReference>
<keyword evidence="3" id="KW-0238">DNA-binding</keyword>
<dbReference type="PANTHER" id="PTHR43374">
    <property type="entry name" value="FLAVIN PRENYLTRANSFERASE"/>
    <property type="match status" value="1"/>
</dbReference>
<name>A0A0G2H4M7_PHACM</name>
<gene>
    <name evidence="8" type="ORF">UCRPC4_g02802</name>
</gene>
<sequence length="742" mass="81340">MPEYTLDLPKEDIDAVLRTKRKAREPKACYPCHSRKVKCDRKLPCDSCIKRDHADLCTYERPLKRRQLAINAGAASGDDYSRPGSPTYGAPTSDSAEPGVTLVGNKISVSKEKWDKLCGDLQNAQEIIENLRAGVDDTSQIGDQGAEQSTEHPEDTDRGVHVATSRMGTVHLGSRSVVAYMAGLGRSKSAQDAAKTVLEENVLPKLGLDNETVTYPFVDLWGSETSANDISGLCSALPDDKTCRDCWSYYRDVACTIYPVVYDKIGFEAQMNMMLQNRRETGGAQSSADLLEKERELTSQVYVCCAYQALRMTNFMSYPTLESVQTLLVICNVLAYNMNPGNAYVVLGMTVRIAFSLGLQTDDPRFSAQELYARRRVWWALAWQDSHYSVSYDRPTGTALCQPEIPYGRTSFPGNRSYAESMFQIIGLTLKIIRARLFQPKSSLPLATILDYKDRVAKIVADAAPHLRDRNQCVKKNDHLERLALKLHANYITSELCRSVIKGPTSGRAPSASSPGGTPDADMLESLRRDFIRGLCRTIKAFLELHAISSTGVRSWIGIQRAVSSAFLLAMQDECRTDPHMHGLLRSLEEVISERYTAQTSLWGPSHGGDSPYNTSSSSGSGSRGGSFSGPPTTVAPQWAKSMANSLKALRKLNDVLADPRAQQAQPMRSSVPVMHPSSYSMAQDQNNPSASLAPQAAAAMFSDVRGGGLMAPVTPDSTGSSDWNPANLVERAGQYVGAPLW</sequence>
<evidence type="ECO:0000259" key="7">
    <source>
        <dbReference type="PROSITE" id="PS50048"/>
    </source>
</evidence>
<feature type="compositionally biased region" description="Polar residues" evidence="6">
    <location>
        <begin position="137"/>
        <end position="148"/>
    </location>
</feature>
<dbReference type="OrthoDB" id="1747771at2759"/>
<evidence type="ECO:0000256" key="2">
    <source>
        <dbReference type="ARBA" id="ARBA00023015"/>
    </source>
</evidence>
<dbReference type="CDD" id="cd12148">
    <property type="entry name" value="fungal_TF_MHR"/>
    <property type="match status" value="1"/>
</dbReference>
<reference evidence="8 9" key="2">
    <citation type="submission" date="2015-05" db="EMBL/GenBank/DDBJ databases">
        <authorList>
            <person name="Morales-Cruz A."/>
            <person name="Amrine K.C."/>
            <person name="Cantu D."/>
        </authorList>
    </citation>
    <scope>NUCLEOTIDE SEQUENCE [LARGE SCALE GENOMIC DNA]</scope>
    <source>
        <strain evidence="8">UCRPC4</strain>
    </source>
</reference>
<keyword evidence="9" id="KW-1185">Reference proteome</keyword>
<dbReference type="Proteomes" id="UP000053317">
    <property type="component" value="Unassembled WGS sequence"/>
</dbReference>
<keyword evidence="1" id="KW-0479">Metal-binding</keyword>
<keyword evidence="5" id="KW-0539">Nucleus</keyword>
<dbReference type="PROSITE" id="PS50048">
    <property type="entry name" value="ZN2_CY6_FUNGAL_2"/>
    <property type="match status" value="1"/>
</dbReference>
<dbReference type="GO" id="GO:0003677">
    <property type="term" value="F:DNA binding"/>
    <property type="evidence" value="ECO:0007669"/>
    <property type="project" value="UniProtKB-KW"/>
</dbReference>
<feature type="region of interest" description="Disordered" evidence="6">
    <location>
        <begin position="136"/>
        <end position="158"/>
    </location>
</feature>
<protein>
    <submittedName>
        <fullName evidence="8">Putative fungal specific transcription</fullName>
    </submittedName>
</protein>
<proteinExistence type="predicted"/>
<dbReference type="InterPro" id="IPR004507">
    <property type="entry name" value="UbiX-like"/>
</dbReference>
<feature type="region of interest" description="Disordered" evidence="6">
    <location>
        <begin position="601"/>
        <end position="637"/>
    </location>
</feature>
<dbReference type="SUPFAM" id="SSF57701">
    <property type="entry name" value="Zn2/Cys6 DNA-binding domain"/>
    <property type="match status" value="1"/>
</dbReference>
<reference evidence="8 9" key="1">
    <citation type="submission" date="2015-05" db="EMBL/GenBank/DDBJ databases">
        <title>Distinctive expansion of gene families associated with plant cell wall degradation and secondary metabolism in the genomes of grapevine trunk pathogens.</title>
        <authorList>
            <person name="Lawrence D.P."/>
            <person name="Travadon R."/>
            <person name="Rolshausen P.E."/>
            <person name="Baumgartner K."/>
        </authorList>
    </citation>
    <scope>NUCLEOTIDE SEQUENCE [LARGE SCALE GENOMIC DNA]</scope>
    <source>
        <strain evidence="8">UCRPC4</strain>
    </source>
</reference>
<evidence type="ECO:0000313" key="8">
    <source>
        <dbReference type="EMBL" id="KKY23705.1"/>
    </source>
</evidence>
<dbReference type="SMART" id="SM00906">
    <property type="entry name" value="Fungal_trans"/>
    <property type="match status" value="1"/>
</dbReference>
<feature type="region of interest" description="Disordered" evidence="6">
    <location>
        <begin position="74"/>
        <end position="99"/>
    </location>
</feature>
<feature type="domain" description="Zn(2)-C6 fungal-type" evidence="7">
    <location>
        <begin position="28"/>
        <end position="59"/>
    </location>
</feature>